<dbReference type="InterPro" id="IPR001757">
    <property type="entry name" value="P_typ_ATPase"/>
</dbReference>
<gene>
    <name evidence="16" type="ORF">ORAREDHAP_LOCUS1145</name>
</gene>
<dbReference type="SUPFAM" id="SSF56784">
    <property type="entry name" value="HAD-like"/>
    <property type="match status" value="1"/>
</dbReference>
<name>A0A6J5VXC9_PRUAR</name>
<dbReference type="NCBIfam" id="TIGR01517">
    <property type="entry name" value="ATPase-IIB_Ca"/>
    <property type="match status" value="1"/>
</dbReference>
<evidence type="ECO:0000259" key="14">
    <source>
        <dbReference type="Pfam" id="PF00122"/>
    </source>
</evidence>
<keyword evidence="3 13" id="KW-0813">Transport</keyword>
<dbReference type="AlphaFoldDB" id="A0A6J5VXC9"/>
<dbReference type="PANTHER" id="PTHR24093:SF369">
    <property type="entry name" value="CALCIUM-TRANSPORTING ATPASE"/>
    <property type="match status" value="1"/>
</dbReference>
<feature type="transmembrane region" description="Helical" evidence="13">
    <location>
        <begin position="307"/>
        <end position="327"/>
    </location>
</feature>
<dbReference type="InterPro" id="IPR006068">
    <property type="entry name" value="ATPase_P-typ_cation-transptr_C"/>
</dbReference>
<dbReference type="Gene3D" id="2.70.150.10">
    <property type="entry name" value="Calcium-transporting ATPase, cytoplasmic transduction domain A"/>
    <property type="match status" value="1"/>
</dbReference>
<dbReference type="Gene3D" id="3.40.1110.10">
    <property type="entry name" value="Calcium-transporting ATPase, cytoplasmic domain N"/>
    <property type="match status" value="1"/>
</dbReference>
<proteinExistence type="inferred from homology"/>
<keyword evidence="6 13" id="KW-0106">Calcium</keyword>
<feature type="transmembrane region" description="Helical" evidence="13">
    <location>
        <begin position="922"/>
        <end position="942"/>
    </location>
</feature>
<dbReference type="Proteomes" id="UP000507245">
    <property type="component" value="Unassembled WGS sequence"/>
</dbReference>
<evidence type="ECO:0000256" key="4">
    <source>
        <dbReference type="ARBA" id="ARBA00022692"/>
    </source>
</evidence>
<feature type="transmembrane region" description="Helical" evidence="13">
    <location>
        <begin position="780"/>
        <end position="798"/>
    </location>
</feature>
<dbReference type="InterPro" id="IPR023298">
    <property type="entry name" value="ATPase_P-typ_TM_dom_sf"/>
</dbReference>
<dbReference type="GO" id="GO:0046872">
    <property type="term" value="F:metal ion binding"/>
    <property type="evidence" value="ECO:0007669"/>
    <property type="project" value="UniProtKB-KW"/>
</dbReference>
<dbReference type="InterPro" id="IPR036412">
    <property type="entry name" value="HAD-like_sf"/>
</dbReference>
<sequence length="966" mass="106136">MNSPTVLPSHQQNDLEEDAPIQRINRWRVDPAFQTEAGEPVKGTSLRTPSTASVFVIGREELVALTMNDDVGGLEQLRMLIENEFRGRINGEDADVVKRKSVFGANTYPAEKSKSFLTCIWEACHQDISQIIFILVAVASSVMGLVTKGIRFGYWEKGNVAAVVMVNIIVKAICEYSQSLIHNVKEEGRNMHLKVVRGGKHVEVSICDIVVGDVIPLNIGDQVPAYGILITAQSLSIDTSRVNGDSNIVSLHASSGASRLKPGWKIADGSGTMLVTSLGICTKSELSQEIGNKTTFKEVLNAVPTSIGNVGLAVAFIAMTVLLIRWFTGHNLDGSPKFIGVKTKPRDVIEEVNQIIIIAITIAVVAVPQGLPLAVTLTIVSATKRMVADNAFVRRPFACETMAFVKNFLCDKTVLTEMSVVQAYAGGKKINPSDNNTPYLSPKLSSLLTEGIAWNTEGSVHATKSGVDDSGSPTDKAILRWGINKLGMKVEDIKSQSSVLNVVPSNSEKKRRAVALQLPGCEVRVHWKGDPQLVLSSCTKYIDAKDELAAMNDDKLMFFQKAIDDMAAGGLHCVAIAYRSYESENVPTDPELLAQWELPEDDLVLLAIAGIRDLCQPRVKEEVQLCQSAGVKVRMVTHDNLPTAKAIALECGILDSDADATMPNHLFDGREFRELTDGQRQECAKRIKVMAWCSPDVKLLFVQALKKNGEMVAVTGYVTDDAHALHQADIGFAMGIRGTEVAKESSDIIILDDNFATCVKAFKWGRSVHPNIIKFMQLQLTVNVVALTTNFMAAVFYGHVPLNAVQLLWVNLLIVALVPLTLVTKPPADELMPGLLVEPGQPPRRYAKWKRQVFQGVYQIVAILIINFQGHNLLKSYNRGHAIKVKNTMIFNTFVVCQIIHQMEARRKDILSKPKMWITSNYLFMGIAGTILTSQFIIIEFLGKAFSTVALNQKEWQFSLTLGFVE</sequence>
<dbReference type="SUPFAM" id="SSF81660">
    <property type="entry name" value="Metal cation-transporting ATPase, ATP-binding domain N"/>
    <property type="match status" value="1"/>
</dbReference>
<keyword evidence="13" id="KW-0547">Nucleotide-binding</keyword>
<comment type="function">
    <text evidence="13">Catalyzes the hydrolysis of ATP coupled with the transport of calcium.</text>
</comment>
<feature type="transmembrane region" description="Helical" evidence="13">
    <location>
        <begin position="853"/>
        <end position="870"/>
    </location>
</feature>
<evidence type="ECO:0000256" key="1">
    <source>
        <dbReference type="ARBA" id="ARBA00004127"/>
    </source>
</evidence>
<feature type="domain" description="Cation-transporting P-type ATPase C-terminal" evidence="15">
    <location>
        <begin position="800"/>
        <end position="965"/>
    </location>
</feature>
<accession>A0A6J5VXC9</accession>
<evidence type="ECO:0000313" key="16">
    <source>
        <dbReference type="EMBL" id="CAB4292661.1"/>
    </source>
</evidence>
<dbReference type="EMBL" id="CAEKKB010000001">
    <property type="protein sequence ID" value="CAB4292661.1"/>
    <property type="molecule type" value="Genomic_DNA"/>
</dbReference>
<evidence type="ECO:0000256" key="13">
    <source>
        <dbReference type="RuleBase" id="RU361146"/>
    </source>
</evidence>
<keyword evidence="13" id="KW-0109">Calcium transport</keyword>
<evidence type="ECO:0000256" key="6">
    <source>
        <dbReference type="ARBA" id="ARBA00022837"/>
    </source>
</evidence>
<dbReference type="GO" id="GO:0005388">
    <property type="term" value="F:P-type calcium transporter activity"/>
    <property type="evidence" value="ECO:0007669"/>
    <property type="project" value="UniProtKB-EC"/>
</dbReference>
<evidence type="ECO:0000256" key="8">
    <source>
        <dbReference type="ARBA" id="ARBA00022860"/>
    </source>
</evidence>
<dbReference type="SUPFAM" id="SSF81653">
    <property type="entry name" value="Calcium ATPase, transduction domain A"/>
    <property type="match status" value="1"/>
</dbReference>
<keyword evidence="5" id="KW-0479">Metal-binding</keyword>
<evidence type="ECO:0000256" key="9">
    <source>
        <dbReference type="ARBA" id="ARBA00022989"/>
    </source>
</evidence>
<feature type="transmembrane region" description="Helical" evidence="13">
    <location>
        <begin position="804"/>
        <end position="823"/>
    </location>
</feature>
<protein>
    <recommendedName>
        <fullName evidence="13">Calcium-transporting ATPase</fullName>
        <ecNumber evidence="13">7.2.2.10</ecNumber>
    </recommendedName>
</protein>
<feature type="domain" description="P-type ATPase A" evidence="14">
    <location>
        <begin position="194"/>
        <end position="279"/>
    </location>
</feature>
<dbReference type="PANTHER" id="PTHR24093">
    <property type="entry name" value="CATION TRANSPORTING ATPASE"/>
    <property type="match status" value="1"/>
</dbReference>
<comment type="similarity">
    <text evidence="2 13">Belongs to the cation transport ATPase (P-type) (TC 3.A.3) family. Type IIB subfamily.</text>
</comment>
<evidence type="ECO:0000256" key="3">
    <source>
        <dbReference type="ARBA" id="ARBA00022448"/>
    </source>
</evidence>
<keyword evidence="4 13" id="KW-0812">Transmembrane</keyword>
<dbReference type="GO" id="GO:0005524">
    <property type="term" value="F:ATP binding"/>
    <property type="evidence" value="ECO:0007669"/>
    <property type="project" value="UniProtKB-KW"/>
</dbReference>
<dbReference type="GO" id="GO:0005516">
    <property type="term" value="F:calmodulin binding"/>
    <property type="evidence" value="ECO:0007669"/>
    <property type="project" value="UniProtKB-KW"/>
</dbReference>
<dbReference type="InterPro" id="IPR006408">
    <property type="entry name" value="P-type_ATPase_IIB"/>
</dbReference>
<keyword evidence="8" id="KW-0112">Calmodulin-binding</keyword>
<keyword evidence="7" id="KW-0460">Magnesium</keyword>
<evidence type="ECO:0000256" key="5">
    <source>
        <dbReference type="ARBA" id="ARBA00022723"/>
    </source>
</evidence>
<evidence type="ECO:0000256" key="12">
    <source>
        <dbReference type="ARBA" id="ARBA00048694"/>
    </source>
</evidence>
<keyword evidence="9 13" id="KW-1133">Transmembrane helix</keyword>
<comment type="catalytic activity">
    <reaction evidence="12 13">
        <text>Ca(2+)(in) + ATP + H2O = Ca(2+)(out) + ADP + phosphate + H(+)</text>
        <dbReference type="Rhea" id="RHEA:18105"/>
        <dbReference type="ChEBI" id="CHEBI:15377"/>
        <dbReference type="ChEBI" id="CHEBI:15378"/>
        <dbReference type="ChEBI" id="CHEBI:29108"/>
        <dbReference type="ChEBI" id="CHEBI:30616"/>
        <dbReference type="ChEBI" id="CHEBI:43474"/>
        <dbReference type="ChEBI" id="CHEBI:456216"/>
        <dbReference type="EC" id="7.2.2.10"/>
    </reaction>
</comment>
<dbReference type="InterPro" id="IPR023299">
    <property type="entry name" value="ATPase_P-typ_cyto_dom_N"/>
</dbReference>
<dbReference type="Pfam" id="PF00689">
    <property type="entry name" value="Cation_ATPase_C"/>
    <property type="match status" value="1"/>
</dbReference>
<comment type="subcellular location">
    <subcellularLocation>
        <location evidence="1">Endomembrane system</location>
        <topology evidence="1">Multi-pass membrane protein</topology>
    </subcellularLocation>
    <subcellularLocation>
        <location evidence="13">Membrane</location>
        <topology evidence="13">Multi-pass membrane protein</topology>
    </subcellularLocation>
</comment>
<comment type="caution">
    <text evidence="13">Lacks conserved residue(s) required for the propagation of feature annotation.</text>
</comment>
<dbReference type="GO" id="GO:0012505">
    <property type="term" value="C:endomembrane system"/>
    <property type="evidence" value="ECO:0007669"/>
    <property type="project" value="UniProtKB-SubCell"/>
</dbReference>
<organism evidence="16 17">
    <name type="scientific">Prunus armeniaca</name>
    <name type="common">Apricot</name>
    <name type="synonym">Armeniaca vulgaris</name>
    <dbReference type="NCBI Taxonomy" id="36596"/>
    <lineage>
        <taxon>Eukaryota</taxon>
        <taxon>Viridiplantae</taxon>
        <taxon>Streptophyta</taxon>
        <taxon>Embryophyta</taxon>
        <taxon>Tracheophyta</taxon>
        <taxon>Spermatophyta</taxon>
        <taxon>Magnoliopsida</taxon>
        <taxon>eudicotyledons</taxon>
        <taxon>Gunneridae</taxon>
        <taxon>Pentapetalae</taxon>
        <taxon>rosids</taxon>
        <taxon>fabids</taxon>
        <taxon>Rosales</taxon>
        <taxon>Rosaceae</taxon>
        <taxon>Amygdaloideae</taxon>
        <taxon>Amygdaleae</taxon>
        <taxon>Prunus</taxon>
    </lineage>
</organism>
<dbReference type="SUPFAM" id="SSF81665">
    <property type="entry name" value="Calcium ATPase, transmembrane domain M"/>
    <property type="match status" value="1"/>
</dbReference>
<evidence type="ECO:0000256" key="2">
    <source>
        <dbReference type="ARBA" id="ARBA00006124"/>
    </source>
</evidence>
<evidence type="ECO:0000256" key="10">
    <source>
        <dbReference type="ARBA" id="ARBA00023065"/>
    </source>
</evidence>
<feature type="transmembrane region" description="Helical" evidence="13">
    <location>
        <begin position="355"/>
        <end position="380"/>
    </location>
</feature>
<dbReference type="InterPro" id="IPR059000">
    <property type="entry name" value="ATPase_P-type_domA"/>
</dbReference>
<dbReference type="OrthoDB" id="3352408at2759"/>
<dbReference type="PRINTS" id="PR00119">
    <property type="entry name" value="CATATPASE"/>
</dbReference>
<dbReference type="GO" id="GO:0005886">
    <property type="term" value="C:plasma membrane"/>
    <property type="evidence" value="ECO:0007669"/>
    <property type="project" value="TreeGrafter"/>
</dbReference>
<dbReference type="InterPro" id="IPR008250">
    <property type="entry name" value="ATPase_P-typ_transduc_dom_A_sf"/>
</dbReference>
<keyword evidence="17" id="KW-1185">Reference proteome</keyword>
<dbReference type="Gene3D" id="3.40.50.1000">
    <property type="entry name" value="HAD superfamily/HAD-like"/>
    <property type="match status" value="1"/>
</dbReference>
<dbReference type="EC" id="7.2.2.10" evidence="13"/>
<evidence type="ECO:0000259" key="15">
    <source>
        <dbReference type="Pfam" id="PF00689"/>
    </source>
</evidence>
<reference evidence="17" key="1">
    <citation type="journal article" date="2020" name="Genome Biol.">
        <title>Gamete binning: chromosome-level and haplotype-resolved genome assembly enabled by high-throughput single-cell sequencing of gamete genomes.</title>
        <authorList>
            <person name="Campoy J.A."/>
            <person name="Sun H."/>
            <person name="Goel M."/>
            <person name="Jiao W.-B."/>
            <person name="Folz-Donahue K."/>
            <person name="Wang N."/>
            <person name="Rubio M."/>
            <person name="Liu C."/>
            <person name="Kukat C."/>
            <person name="Ruiz D."/>
            <person name="Huettel B."/>
            <person name="Schneeberger K."/>
        </authorList>
    </citation>
    <scope>NUCLEOTIDE SEQUENCE [LARGE SCALE GENOMIC DNA]</scope>
    <source>
        <strain evidence="17">cv. Rojo Pasion</strain>
    </source>
</reference>
<keyword evidence="11 13" id="KW-0472">Membrane</keyword>
<keyword evidence="10 13" id="KW-0406">Ion transport</keyword>
<evidence type="ECO:0000313" key="17">
    <source>
        <dbReference type="Proteomes" id="UP000507245"/>
    </source>
</evidence>
<keyword evidence="13" id="KW-0067">ATP-binding</keyword>
<dbReference type="Pfam" id="PF13246">
    <property type="entry name" value="Cation_ATPase"/>
    <property type="match status" value="1"/>
</dbReference>
<dbReference type="InterPro" id="IPR023214">
    <property type="entry name" value="HAD_sf"/>
</dbReference>
<dbReference type="NCBIfam" id="TIGR01494">
    <property type="entry name" value="ATPase_P-type"/>
    <property type="match status" value="1"/>
</dbReference>
<evidence type="ECO:0000256" key="11">
    <source>
        <dbReference type="ARBA" id="ARBA00023136"/>
    </source>
</evidence>
<dbReference type="Pfam" id="PF00122">
    <property type="entry name" value="E1-E2_ATPase"/>
    <property type="match status" value="1"/>
</dbReference>
<evidence type="ECO:0000256" key="7">
    <source>
        <dbReference type="ARBA" id="ARBA00022842"/>
    </source>
</evidence>
<dbReference type="Gene3D" id="1.20.1110.10">
    <property type="entry name" value="Calcium-transporting ATPase, transmembrane domain"/>
    <property type="match status" value="1"/>
</dbReference>
<dbReference type="GO" id="GO:0016887">
    <property type="term" value="F:ATP hydrolysis activity"/>
    <property type="evidence" value="ECO:0007669"/>
    <property type="project" value="InterPro"/>
</dbReference>